<evidence type="ECO:0008006" key="2">
    <source>
        <dbReference type="Google" id="ProtNLM"/>
    </source>
</evidence>
<name>A0A0K8TQ82_TABBR</name>
<reference evidence="1" key="1">
    <citation type="journal article" date="2015" name="Insect Biochem. Mol. Biol.">
        <title>An insight into the sialome of the horse fly, Tabanus bromius.</title>
        <authorList>
            <person name="Ribeiro J.M."/>
            <person name="Kazimirova M."/>
            <person name="Takac P."/>
            <person name="Andersen J.F."/>
            <person name="Francischetti I.M."/>
        </authorList>
    </citation>
    <scope>NUCLEOTIDE SEQUENCE</scope>
</reference>
<dbReference type="Pfam" id="PF21672">
    <property type="entry name" value="COMM_HN"/>
    <property type="match status" value="1"/>
</dbReference>
<dbReference type="PANTHER" id="PTHR16231">
    <property type="entry name" value="COMM DOMAIN-CONTAINING PROTEIN 4-8 FAMILY MEMBER"/>
    <property type="match status" value="1"/>
</dbReference>
<protein>
    <recommendedName>
        <fullName evidence="2">COMM domain-containing protein 4</fullName>
    </recommendedName>
</protein>
<dbReference type="AlphaFoldDB" id="A0A0K8TQ82"/>
<dbReference type="InterPro" id="IPR047155">
    <property type="entry name" value="COMMD4/6/7/8"/>
</dbReference>
<sequence length="204" mass="22928">MKFRFCGDGDCPDWILGEIHSSLSVLSSVKLRIVSQAIAKSILGDELPEEKIKDVFASSKTENASAKSAVACIRFLLVSAARHNADETTFGEELQQLGLPKEHANALCRVLAEYVKEIRKKLLETSLTVDEMDDIIYTIPKDTIECAQLEVKIKNEIVDGVSQNTTHKINIHKVDLLVLLDELKTIKQIMESYDYEKKYSEVDN</sequence>
<accession>A0A0K8TQ82</accession>
<proteinExistence type="evidence at transcript level"/>
<organism evidence="1">
    <name type="scientific">Tabanus bromius</name>
    <name type="common">Band-eyed brown horse fly</name>
    <dbReference type="NCBI Taxonomy" id="304241"/>
    <lineage>
        <taxon>Eukaryota</taxon>
        <taxon>Metazoa</taxon>
        <taxon>Ecdysozoa</taxon>
        <taxon>Arthropoda</taxon>
        <taxon>Hexapoda</taxon>
        <taxon>Insecta</taxon>
        <taxon>Pterygota</taxon>
        <taxon>Neoptera</taxon>
        <taxon>Endopterygota</taxon>
        <taxon>Diptera</taxon>
        <taxon>Brachycera</taxon>
        <taxon>Tabanomorpha</taxon>
        <taxon>Tabanoidea</taxon>
        <taxon>Tabanidae</taxon>
        <taxon>Tabanus</taxon>
    </lineage>
</organism>
<dbReference type="EMBL" id="GDAI01001056">
    <property type="protein sequence ID" value="JAI16547.1"/>
    <property type="molecule type" value="mRNA"/>
</dbReference>
<evidence type="ECO:0000313" key="1">
    <source>
        <dbReference type="EMBL" id="JAI16547.1"/>
    </source>
</evidence>
<dbReference type="PANTHER" id="PTHR16231:SF4">
    <property type="entry name" value="COMM DOMAIN-CONTAINING PROTEIN 4"/>
    <property type="match status" value="1"/>
</dbReference>